<protein>
    <recommendedName>
        <fullName evidence="3">Flagellin</fullName>
    </recommendedName>
</protein>
<dbReference type="GO" id="GO:0005198">
    <property type="term" value="F:structural molecule activity"/>
    <property type="evidence" value="ECO:0007669"/>
    <property type="project" value="UniProtKB-UniRule"/>
</dbReference>
<sequence length="275" mass="28734">MSLVVNTNIASLAAQRNLTSSTNSLTRSVERLSSGLRITRAADDAAGLGVSETLRASIRSINQARRNASDGISLTQIADGAAQEIGNLLARMRELATQSGSGTVGTTERSYLDQEFVALRSEIDRIASVTEFNGQALLSGATNSFSVFIGFKSGASNVLSVDLNDLDLNALGLSSVNISSANNAQSSLANIDSAISAVATARAEYGSIQNRFEATIANLAVTSENYSAAESRIRDADVAYETAIFTRNQILVQSGVAILAQANALPQAALALLSR</sequence>
<evidence type="ECO:0000259" key="4">
    <source>
        <dbReference type="Pfam" id="PF00669"/>
    </source>
</evidence>
<evidence type="ECO:0000256" key="3">
    <source>
        <dbReference type="RuleBase" id="RU362073"/>
    </source>
</evidence>
<dbReference type="Gene3D" id="6.10.10.10">
    <property type="entry name" value="Flagellar export chaperone, C-terminal domain"/>
    <property type="match status" value="1"/>
</dbReference>
<gene>
    <name evidence="6" type="ORF">DNFV4_03410</name>
</gene>
<dbReference type="Pfam" id="PF00700">
    <property type="entry name" value="Flagellin_C"/>
    <property type="match status" value="1"/>
</dbReference>
<feature type="domain" description="Flagellin N-terminal" evidence="4">
    <location>
        <begin position="5"/>
        <end position="141"/>
    </location>
</feature>
<proteinExistence type="inferred from homology"/>
<name>A0AA86N1C3_9BACT</name>
<dbReference type="RefSeq" id="WP_289269794.1">
    <property type="nucleotide sequence ID" value="NZ_OX365700.1"/>
</dbReference>
<dbReference type="KEGG" id="nti:DNFV4_03410"/>
<dbReference type="Gene3D" id="1.20.1330.10">
    <property type="entry name" value="f41 fragment of flagellin, N-terminal domain"/>
    <property type="match status" value="1"/>
</dbReference>
<dbReference type="Pfam" id="PF00669">
    <property type="entry name" value="Flagellin_N"/>
    <property type="match status" value="1"/>
</dbReference>
<accession>A0AA86N1C3</accession>
<dbReference type="PRINTS" id="PR00207">
    <property type="entry name" value="FLAGELLIN"/>
</dbReference>
<evidence type="ECO:0000313" key="7">
    <source>
        <dbReference type="Proteomes" id="UP001179121"/>
    </source>
</evidence>
<feature type="domain" description="Flagellin C-terminal" evidence="5">
    <location>
        <begin position="188"/>
        <end position="273"/>
    </location>
</feature>
<dbReference type="InterPro" id="IPR042187">
    <property type="entry name" value="Flagellin_C_sub2"/>
</dbReference>
<dbReference type="Proteomes" id="UP001179121">
    <property type="component" value="Chromosome"/>
</dbReference>
<evidence type="ECO:0000256" key="2">
    <source>
        <dbReference type="ARBA" id="ARBA00023143"/>
    </source>
</evidence>
<dbReference type="GO" id="GO:0005576">
    <property type="term" value="C:extracellular region"/>
    <property type="evidence" value="ECO:0007669"/>
    <property type="project" value="UniProtKB-SubCell"/>
</dbReference>
<dbReference type="PANTHER" id="PTHR42792:SF2">
    <property type="entry name" value="FLAGELLIN"/>
    <property type="match status" value="1"/>
</dbReference>
<keyword evidence="6" id="KW-0969">Cilium</keyword>
<keyword evidence="3" id="KW-0964">Secreted</keyword>
<dbReference type="SUPFAM" id="SSF64518">
    <property type="entry name" value="Phase 1 flagellin"/>
    <property type="match status" value="1"/>
</dbReference>
<keyword evidence="2 3" id="KW-0975">Bacterial flagellum</keyword>
<dbReference type="AlphaFoldDB" id="A0AA86N1C3"/>
<evidence type="ECO:0000313" key="6">
    <source>
        <dbReference type="EMBL" id="CAI4032980.1"/>
    </source>
</evidence>
<keyword evidence="6" id="KW-0966">Cell projection</keyword>
<dbReference type="InterPro" id="IPR001029">
    <property type="entry name" value="Flagellin_N"/>
</dbReference>
<dbReference type="EMBL" id="OX365700">
    <property type="protein sequence ID" value="CAI4032980.1"/>
    <property type="molecule type" value="Genomic_DNA"/>
</dbReference>
<comment type="function">
    <text evidence="3">Flagellin is the subunit protein which polymerizes to form the filaments of bacterial flagella.</text>
</comment>
<reference evidence="6" key="1">
    <citation type="submission" date="2022-10" db="EMBL/GenBank/DDBJ databases">
        <authorList>
            <person name="Koch H."/>
        </authorList>
    </citation>
    <scope>NUCLEOTIDE SEQUENCE</scope>
    <source>
        <strain evidence="6">DNF</strain>
    </source>
</reference>
<comment type="subcellular location">
    <subcellularLocation>
        <location evidence="3">Secreted</location>
    </subcellularLocation>
    <subcellularLocation>
        <location evidence="3">Bacterial flagellum</location>
    </subcellularLocation>
</comment>
<keyword evidence="7" id="KW-1185">Reference proteome</keyword>
<evidence type="ECO:0000256" key="1">
    <source>
        <dbReference type="ARBA" id="ARBA00005709"/>
    </source>
</evidence>
<organism evidence="6 7">
    <name type="scientific">Nitrospira tepida</name>
    <dbReference type="NCBI Taxonomy" id="2973512"/>
    <lineage>
        <taxon>Bacteria</taxon>
        <taxon>Pseudomonadati</taxon>
        <taxon>Nitrospirota</taxon>
        <taxon>Nitrospiria</taxon>
        <taxon>Nitrospirales</taxon>
        <taxon>Nitrospiraceae</taxon>
        <taxon>Nitrospira</taxon>
    </lineage>
</organism>
<comment type="similarity">
    <text evidence="1 3">Belongs to the bacterial flagellin family.</text>
</comment>
<dbReference type="InterPro" id="IPR046358">
    <property type="entry name" value="Flagellin_C"/>
</dbReference>
<evidence type="ECO:0000259" key="5">
    <source>
        <dbReference type="Pfam" id="PF00700"/>
    </source>
</evidence>
<dbReference type="InterPro" id="IPR001492">
    <property type="entry name" value="Flagellin"/>
</dbReference>
<dbReference type="GO" id="GO:0009288">
    <property type="term" value="C:bacterial-type flagellum"/>
    <property type="evidence" value="ECO:0007669"/>
    <property type="project" value="UniProtKB-SubCell"/>
</dbReference>
<dbReference type="PANTHER" id="PTHR42792">
    <property type="entry name" value="FLAGELLIN"/>
    <property type="match status" value="1"/>
</dbReference>
<keyword evidence="6" id="KW-0282">Flagellum</keyword>